<accession>A0A415ME93</accession>
<sequence>MKLKDLVKGTKVTDNKIAHKEVPIDKLDAMLNYQRDIDMKRVERLSSDEYFDENEVDEVKVSVREDGSMKVCDGQHTIAILKMRGWTTVPCELRYGLTIEEENDWFTITNTKEKPQNRKRTLTSQINGTYEKNKIEQDFNNCIKALGFKLDIFGEEPGNDYKIKCPAKLLDMYKEYSSRNDVDGFIECMDLVKGCWNGNSKSLQWNYIRGMFDFYETYKGIFDNKRLITSVGKKSPSIIKEIADNDKYTKKPSLKYAKIYVNEYNSGLNKNKRLKMSLLED</sequence>
<gene>
    <name evidence="1" type="ORF">DW007_03195</name>
</gene>
<proteinExistence type="predicted"/>
<dbReference type="RefSeq" id="WP_118370054.1">
    <property type="nucleotide sequence ID" value="NZ_QROY01000002.1"/>
</dbReference>
<comment type="caution">
    <text evidence="1">The sequence shown here is derived from an EMBL/GenBank/DDBJ whole genome shotgun (WGS) entry which is preliminary data.</text>
</comment>
<dbReference type="AlphaFoldDB" id="A0A415ME93"/>
<name>A0A415ME93_9FIRM</name>
<dbReference type="Proteomes" id="UP000285201">
    <property type="component" value="Unassembled WGS sequence"/>
</dbReference>
<reference evidence="1 2" key="1">
    <citation type="submission" date="2018-08" db="EMBL/GenBank/DDBJ databases">
        <title>A genome reference for cultivated species of the human gut microbiota.</title>
        <authorList>
            <person name="Zou Y."/>
            <person name="Xue W."/>
            <person name="Luo G."/>
        </authorList>
    </citation>
    <scope>NUCLEOTIDE SEQUENCE [LARGE SCALE GENOMIC DNA]</scope>
    <source>
        <strain evidence="1 2">AF36-7BH</strain>
    </source>
</reference>
<dbReference type="Pfam" id="PF20188">
    <property type="entry name" value="DUF6551"/>
    <property type="match status" value="1"/>
</dbReference>
<protein>
    <recommendedName>
        <fullName evidence="3">ParB/Sulfiredoxin domain-containing protein</fullName>
    </recommendedName>
</protein>
<evidence type="ECO:0000313" key="1">
    <source>
        <dbReference type="EMBL" id="RHL71167.1"/>
    </source>
</evidence>
<dbReference type="InterPro" id="IPR046681">
    <property type="entry name" value="DUF6551"/>
</dbReference>
<dbReference type="EMBL" id="QROY01000002">
    <property type="protein sequence ID" value="RHL71167.1"/>
    <property type="molecule type" value="Genomic_DNA"/>
</dbReference>
<evidence type="ECO:0008006" key="3">
    <source>
        <dbReference type="Google" id="ProtNLM"/>
    </source>
</evidence>
<evidence type="ECO:0000313" key="2">
    <source>
        <dbReference type="Proteomes" id="UP000285201"/>
    </source>
</evidence>
<organism evidence="1 2">
    <name type="scientific">Lachnospira eligens</name>
    <dbReference type="NCBI Taxonomy" id="39485"/>
    <lineage>
        <taxon>Bacteria</taxon>
        <taxon>Bacillati</taxon>
        <taxon>Bacillota</taxon>
        <taxon>Clostridia</taxon>
        <taxon>Lachnospirales</taxon>
        <taxon>Lachnospiraceae</taxon>
        <taxon>Lachnospira</taxon>
    </lineage>
</organism>